<protein>
    <submittedName>
        <fullName evidence="2">Uncharacterized protein</fullName>
    </submittedName>
</protein>
<feature type="region of interest" description="Disordered" evidence="1">
    <location>
        <begin position="40"/>
        <end position="61"/>
    </location>
</feature>
<keyword evidence="3" id="KW-1185">Reference proteome</keyword>
<evidence type="ECO:0000256" key="1">
    <source>
        <dbReference type="SAM" id="MobiDB-lite"/>
    </source>
</evidence>
<evidence type="ECO:0000313" key="3">
    <source>
        <dbReference type="Proteomes" id="UP001151760"/>
    </source>
</evidence>
<proteinExistence type="predicted"/>
<reference evidence="2" key="1">
    <citation type="journal article" date="2022" name="Int. J. Mol. Sci.">
        <title>Draft Genome of Tanacetum Coccineum: Genomic Comparison of Closely Related Tanacetum-Family Plants.</title>
        <authorList>
            <person name="Yamashiro T."/>
            <person name="Shiraishi A."/>
            <person name="Nakayama K."/>
            <person name="Satake H."/>
        </authorList>
    </citation>
    <scope>NUCLEOTIDE SEQUENCE</scope>
</reference>
<dbReference type="EMBL" id="BQNB010019450">
    <property type="protein sequence ID" value="GJT85430.1"/>
    <property type="molecule type" value="Genomic_DNA"/>
</dbReference>
<sequence length="159" mass="17925">MGKESGGKIHAMLIEYEKGLPKKAETSQVMMIRDGKIQKANKKSLKAKGKNKVNGKGNDKKDWPEYLAELQKKRKKVGSAVLQDRLEAETRSSLIVQTRQCSSSQSMLNSFEKRLIKSRNQWGGVDLEEIQEEEGYKPSVITRTSSRGEGFEPPQKDVI</sequence>
<feature type="compositionally biased region" description="Basic residues" evidence="1">
    <location>
        <begin position="40"/>
        <end position="53"/>
    </location>
</feature>
<organism evidence="2 3">
    <name type="scientific">Tanacetum coccineum</name>
    <dbReference type="NCBI Taxonomy" id="301880"/>
    <lineage>
        <taxon>Eukaryota</taxon>
        <taxon>Viridiplantae</taxon>
        <taxon>Streptophyta</taxon>
        <taxon>Embryophyta</taxon>
        <taxon>Tracheophyta</taxon>
        <taxon>Spermatophyta</taxon>
        <taxon>Magnoliopsida</taxon>
        <taxon>eudicotyledons</taxon>
        <taxon>Gunneridae</taxon>
        <taxon>Pentapetalae</taxon>
        <taxon>asterids</taxon>
        <taxon>campanulids</taxon>
        <taxon>Asterales</taxon>
        <taxon>Asteraceae</taxon>
        <taxon>Asteroideae</taxon>
        <taxon>Anthemideae</taxon>
        <taxon>Anthemidinae</taxon>
        <taxon>Tanacetum</taxon>
    </lineage>
</organism>
<evidence type="ECO:0000313" key="2">
    <source>
        <dbReference type="EMBL" id="GJT85430.1"/>
    </source>
</evidence>
<feature type="region of interest" description="Disordered" evidence="1">
    <location>
        <begin position="133"/>
        <end position="159"/>
    </location>
</feature>
<accession>A0ABQ5HC11</accession>
<comment type="caution">
    <text evidence="2">The sequence shown here is derived from an EMBL/GenBank/DDBJ whole genome shotgun (WGS) entry which is preliminary data.</text>
</comment>
<reference evidence="2" key="2">
    <citation type="submission" date="2022-01" db="EMBL/GenBank/DDBJ databases">
        <authorList>
            <person name="Yamashiro T."/>
            <person name="Shiraishi A."/>
            <person name="Satake H."/>
            <person name="Nakayama K."/>
        </authorList>
    </citation>
    <scope>NUCLEOTIDE SEQUENCE</scope>
</reference>
<gene>
    <name evidence="2" type="ORF">Tco_1067147</name>
</gene>
<dbReference type="Proteomes" id="UP001151760">
    <property type="component" value="Unassembled WGS sequence"/>
</dbReference>
<name>A0ABQ5HC11_9ASTR</name>